<evidence type="ECO:0000313" key="3">
    <source>
        <dbReference type="EMBL" id="BAA82539.1"/>
    </source>
</evidence>
<gene>
    <name evidence="3" type="primary">ORF13</name>
</gene>
<dbReference type="InterPro" id="IPR002656">
    <property type="entry name" value="Acyl_transf_3_dom"/>
</dbReference>
<feature type="transmembrane region" description="Helical" evidence="1">
    <location>
        <begin position="91"/>
        <end position="110"/>
    </location>
</feature>
<dbReference type="EMBL" id="AB030032">
    <property type="protein sequence ID" value="BAA82539.1"/>
    <property type="molecule type" value="Genomic_DNA"/>
</dbReference>
<dbReference type="GO" id="GO:0016747">
    <property type="term" value="F:acyltransferase activity, transferring groups other than amino-acyl groups"/>
    <property type="evidence" value="ECO:0007669"/>
    <property type="project" value="InterPro"/>
</dbReference>
<keyword evidence="1" id="KW-1133">Transmembrane helix</keyword>
<reference evidence="3" key="1">
    <citation type="journal article" date="1999" name="Biochim. Biophys. Acta">
        <title>Genetic analysis of the gene cluster responsible for synthesis of serotype e-specific polysaccharide antigen in Actinobacillus actinomycetemcomitans.</title>
        <authorList>
            <person name="Yoshida Y."/>
            <person name="Nakano Y."/>
            <person name="Suzuki N."/>
            <person name="Nakao H."/>
            <person name="Yamashita Y."/>
            <person name="Koga T."/>
        </authorList>
    </citation>
    <scope>NUCLEOTIDE SEQUENCE</scope>
    <source>
        <strain evidence="3">IDH1705</strain>
    </source>
</reference>
<feature type="domain" description="Acyltransferase 3" evidence="2">
    <location>
        <begin position="14"/>
        <end position="113"/>
    </location>
</feature>
<proteinExistence type="predicted"/>
<keyword evidence="1" id="KW-0472">Membrane</keyword>
<feature type="transmembrane region" description="Helical" evidence="1">
    <location>
        <begin position="15"/>
        <end position="33"/>
    </location>
</feature>
<feature type="transmembrane region" description="Helical" evidence="1">
    <location>
        <begin position="53"/>
        <end position="71"/>
    </location>
</feature>
<dbReference type="Pfam" id="PF01757">
    <property type="entry name" value="Acyl_transf_3"/>
    <property type="match status" value="1"/>
</dbReference>
<name>Q9XDQ1_AGGAC</name>
<keyword evidence="1" id="KW-0812">Transmembrane</keyword>
<feature type="transmembrane region" description="Helical" evidence="1">
    <location>
        <begin position="146"/>
        <end position="169"/>
    </location>
</feature>
<organism evidence="3">
    <name type="scientific">Aggregatibacter actinomycetemcomitans</name>
    <name type="common">Actinobacillus actinomycetemcomitans</name>
    <name type="synonym">Haemophilus actinomycetemcomitans</name>
    <dbReference type="NCBI Taxonomy" id="714"/>
    <lineage>
        <taxon>Bacteria</taxon>
        <taxon>Pseudomonadati</taxon>
        <taxon>Pseudomonadota</taxon>
        <taxon>Gammaproteobacteria</taxon>
        <taxon>Pasteurellales</taxon>
        <taxon>Pasteurellaceae</taxon>
        <taxon>Aggregatibacter</taxon>
    </lineage>
</organism>
<evidence type="ECO:0000256" key="1">
    <source>
        <dbReference type="SAM" id="Phobius"/>
    </source>
</evidence>
<dbReference type="AlphaFoldDB" id="Q9XDQ1"/>
<protein>
    <submittedName>
        <fullName evidence="3">ORF13 protein</fullName>
    </submittedName>
</protein>
<evidence type="ECO:0000259" key="2">
    <source>
        <dbReference type="Pfam" id="PF01757"/>
    </source>
</evidence>
<accession>Q9XDQ1</accession>
<sequence length="181" mass="21029">MVLTLKDIYNQKNNYFDDFRFILATLVVFYHSYELVSKPEHDFISKTMLGQSSLGEIAVYSFFTISGFFMIQSLENSKTVIRYFRNRIYRIIPAFWFSLIFFSLFIIPLFSNVSFWGDGGSLDFIVKSGIFHVLIISKLEVMFTTFSIWISTPLIVILTFSIGFILGMIMKRHSILSKLLG</sequence>